<dbReference type="EMBL" id="JARJLG010000118">
    <property type="protein sequence ID" value="KAJ7742334.1"/>
    <property type="molecule type" value="Genomic_DNA"/>
</dbReference>
<protein>
    <submittedName>
        <fullName evidence="3">Uncharacterized protein</fullName>
    </submittedName>
</protein>
<feature type="compositionally biased region" description="Polar residues" evidence="1">
    <location>
        <begin position="339"/>
        <end position="349"/>
    </location>
</feature>
<keyword evidence="2" id="KW-0472">Membrane</keyword>
<sequence length="810" mass="90690">MSNEMLLLDNSEWLLQMDYASKEVVHGVTVLVVFSCFSLTTAAGLSFISAFNTCLWTTDKHPYLFIRTHVCALTFSSAYQTIQVAAYFISLLLSDLIQAIRPIMNARWIRDMAVVIGDMCTLQDFGCSYRILDPRHPNSYVLPPLLAIQPRHFTLWTLIAGWSGIGLIVIAGPATQNSPCHGPFCRCCSVLYTLIFLRFHGNIMVKHRALSLVKTFLSKSLYSLHFGILDESGGRMCRVIVKTVTFTCPQPTRNILLKLDEQWVECIVRASSCHLWFFISILYHHTVPNSDAFSGPVNWNLIFSPELIQLGYYTEENAETWVEINKFFRWVGHRAQKSTGTPLSSRATHLSQPLPPSSPIPATSSPLPEPSSRSKPAATERKSLSKFPTSSPILVGASDEEHFPPEVPLAARGHKRPRRPDPKDKSDSDCAVVQTIRQKGKRCKQDHDQEISKQLPWLDSKNELLSMAAIIKSEDQDSWGGGSGGSIKKPTKVTALTGALCQVATHNCQGVWVCSKFDTSLLEGHERYKADNEEMRELFEAERDDNVRETSSVAIRAAAFYKEIHLKKCPHIDASTSTQCTGIPVYRKLKEMNLDGKHGFIGCQNYRAGQARTHRFVTIHRNVKEEYIRELLLNSGIFESDVGLDPSRLSVHVFFLPEAATIWIFSPVERSDHRAIIHLDHPHNHPKFPSTKVSRQGKDANIRAVTTAGITGVTILKLDTAQSTSKIFGGQIPARLDPALANPRIKRRIIQGVKGIHNPCGMGIKGVLAWQKQMKSLPNEKQYVLKVTLENGEEIIITMLPYTAFRPSLD</sequence>
<feature type="region of interest" description="Disordered" evidence="1">
    <location>
        <begin position="339"/>
        <end position="430"/>
    </location>
</feature>
<dbReference type="AlphaFoldDB" id="A0AAD7IH93"/>
<evidence type="ECO:0000256" key="2">
    <source>
        <dbReference type="SAM" id="Phobius"/>
    </source>
</evidence>
<keyword evidence="4" id="KW-1185">Reference proteome</keyword>
<feature type="transmembrane region" description="Helical" evidence="2">
    <location>
        <begin position="24"/>
        <end position="51"/>
    </location>
</feature>
<evidence type="ECO:0000313" key="3">
    <source>
        <dbReference type="EMBL" id="KAJ7742334.1"/>
    </source>
</evidence>
<dbReference type="Proteomes" id="UP001215280">
    <property type="component" value="Unassembled WGS sequence"/>
</dbReference>
<keyword evidence="2" id="KW-1133">Transmembrane helix</keyword>
<organism evidence="3 4">
    <name type="scientific">Mycena maculata</name>
    <dbReference type="NCBI Taxonomy" id="230809"/>
    <lineage>
        <taxon>Eukaryota</taxon>
        <taxon>Fungi</taxon>
        <taxon>Dikarya</taxon>
        <taxon>Basidiomycota</taxon>
        <taxon>Agaricomycotina</taxon>
        <taxon>Agaricomycetes</taxon>
        <taxon>Agaricomycetidae</taxon>
        <taxon>Agaricales</taxon>
        <taxon>Marasmiineae</taxon>
        <taxon>Mycenaceae</taxon>
        <taxon>Mycena</taxon>
    </lineage>
</organism>
<feature type="compositionally biased region" description="Basic and acidic residues" evidence="1">
    <location>
        <begin position="419"/>
        <end position="428"/>
    </location>
</feature>
<name>A0AAD7IH93_9AGAR</name>
<proteinExistence type="predicted"/>
<reference evidence="3" key="1">
    <citation type="submission" date="2023-03" db="EMBL/GenBank/DDBJ databases">
        <title>Massive genome expansion in bonnet fungi (Mycena s.s.) driven by repeated elements and novel gene families across ecological guilds.</title>
        <authorList>
            <consortium name="Lawrence Berkeley National Laboratory"/>
            <person name="Harder C.B."/>
            <person name="Miyauchi S."/>
            <person name="Viragh M."/>
            <person name="Kuo A."/>
            <person name="Thoen E."/>
            <person name="Andreopoulos B."/>
            <person name="Lu D."/>
            <person name="Skrede I."/>
            <person name="Drula E."/>
            <person name="Henrissat B."/>
            <person name="Morin E."/>
            <person name="Kohler A."/>
            <person name="Barry K."/>
            <person name="LaButti K."/>
            <person name="Morin E."/>
            <person name="Salamov A."/>
            <person name="Lipzen A."/>
            <person name="Mereny Z."/>
            <person name="Hegedus B."/>
            <person name="Baldrian P."/>
            <person name="Stursova M."/>
            <person name="Weitz H."/>
            <person name="Taylor A."/>
            <person name="Grigoriev I.V."/>
            <person name="Nagy L.G."/>
            <person name="Martin F."/>
            <person name="Kauserud H."/>
        </authorList>
    </citation>
    <scope>NUCLEOTIDE SEQUENCE</scope>
    <source>
        <strain evidence="3">CBHHK188m</strain>
    </source>
</reference>
<evidence type="ECO:0000313" key="4">
    <source>
        <dbReference type="Proteomes" id="UP001215280"/>
    </source>
</evidence>
<evidence type="ECO:0000256" key="1">
    <source>
        <dbReference type="SAM" id="MobiDB-lite"/>
    </source>
</evidence>
<comment type="caution">
    <text evidence="3">The sequence shown here is derived from an EMBL/GenBank/DDBJ whole genome shotgun (WGS) entry which is preliminary data.</text>
</comment>
<keyword evidence="2" id="KW-0812">Transmembrane</keyword>
<gene>
    <name evidence="3" type="ORF">DFH07DRAFT_980337</name>
</gene>
<accession>A0AAD7IH93</accession>